<keyword evidence="1" id="KW-0812">Transmembrane</keyword>
<gene>
    <name evidence="2" type="ORF">LCGC14_1368680</name>
</gene>
<dbReference type="EMBL" id="LAZR01008623">
    <property type="protein sequence ID" value="KKM77569.1"/>
    <property type="molecule type" value="Genomic_DNA"/>
</dbReference>
<dbReference type="AlphaFoldDB" id="A0A0F9K5Z6"/>
<feature type="transmembrane region" description="Helical" evidence="1">
    <location>
        <begin position="16"/>
        <end position="35"/>
    </location>
</feature>
<keyword evidence="1" id="KW-0472">Membrane</keyword>
<protein>
    <submittedName>
        <fullName evidence="2">Uncharacterized protein</fullName>
    </submittedName>
</protein>
<evidence type="ECO:0000256" key="1">
    <source>
        <dbReference type="SAM" id="Phobius"/>
    </source>
</evidence>
<keyword evidence="1" id="KW-1133">Transmembrane helix</keyword>
<organism evidence="2">
    <name type="scientific">marine sediment metagenome</name>
    <dbReference type="NCBI Taxonomy" id="412755"/>
    <lineage>
        <taxon>unclassified sequences</taxon>
        <taxon>metagenomes</taxon>
        <taxon>ecological metagenomes</taxon>
    </lineage>
</organism>
<proteinExistence type="predicted"/>
<evidence type="ECO:0000313" key="2">
    <source>
        <dbReference type="EMBL" id="KKM77569.1"/>
    </source>
</evidence>
<accession>A0A0F9K5Z6</accession>
<reference evidence="2" key="1">
    <citation type="journal article" date="2015" name="Nature">
        <title>Complex archaea that bridge the gap between prokaryotes and eukaryotes.</title>
        <authorList>
            <person name="Spang A."/>
            <person name="Saw J.H."/>
            <person name="Jorgensen S.L."/>
            <person name="Zaremba-Niedzwiedzka K."/>
            <person name="Martijn J."/>
            <person name="Lind A.E."/>
            <person name="van Eijk R."/>
            <person name="Schleper C."/>
            <person name="Guy L."/>
            <person name="Ettema T.J."/>
        </authorList>
    </citation>
    <scope>NUCLEOTIDE SEQUENCE</scope>
</reference>
<comment type="caution">
    <text evidence="2">The sequence shown here is derived from an EMBL/GenBank/DDBJ whole genome shotgun (WGS) entry which is preliminary data.</text>
</comment>
<name>A0A0F9K5Z6_9ZZZZ</name>
<sequence>MMIEIIQDWIWNVGGFSLTVALILAALTAVASWIINRASWWFKKDVRENLFYWIKNKKRLNEIIEKEKLNTASRSKRN</sequence>